<dbReference type="Gene3D" id="2.60.120.1440">
    <property type="match status" value="1"/>
</dbReference>
<keyword evidence="1" id="KW-1133">Transmembrane helix</keyword>
<dbReference type="Gene3D" id="3.55.50.30">
    <property type="match status" value="1"/>
</dbReference>
<dbReference type="InterPro" id="IPR006860">
    <property type="entry name" value="FecR"/>
</dbReference>
<feature type="domain" description="Protein FecR C-terminal" evidence="3">
    <location>
        <begin position="284"/>
        <end position="352"/>
    </location>
</feature>
<feature type="domain" description="FecR protein" evidence="2">
    <location>
        <begin position="144"/>
        <end position="239"/>
    </location>
</feature>
<keyword evidence="5" id="KW-1185">Reference proteome</keyword>
<sequence length="354" mass="41097">MRNHQVPPLKAYSFKILDPRPVKKYVNFSVNDFVTDDYFQYWVSHPADESPRVFWEGWLQQHPEKREDVEEARAILESIRFSNHTLSHEDLTQLWDRIRNIDNDRELKSHQPGLARAWYAAAAVTLILMVSAFFLFQRQEPWKEYHTAYGETRTVVLPDNSQVILNANSTLRILKDWNDKADREIWLEGEAFFSVVHTKTNQPFRVRTDDGVSVDVLGTMFNVYKRTLKTTVILKSGQIRLNLPMAESQEKILMKPGDMVEFKGKKYKKEEVDPQLYTAWTQNKIILNHTSLGEMVRMLRDNYGLEVKVADATLLEQTVSGSMPLASAEDLLQQMAKAFQLKITREGSTITIEE</sequence>
<keyword evidence="1" id="KW-0812">Transmembrane</keyword>
<evidence type="ECO:0000313" key="5">
    <source>
        <dbReference type="Proteomes" id="UP000184212"/>
    </source>
</evidence>
<evidence type="ECO:0000259" key="2">
    <source>
        <dbReference type="Pfam" id="PF04773"/>
    </source>
</evidence>
<proteinExistence type="predicted"/>
<dbReference type="PANTHER" id="PTHR30273">
    <property type="entry name" value="PERIPLASMIC SIGNAL SENSOR AND SIGMA FACTOR ACTIVATOR FECR-RELATED"/>
    <property type="match status" value="1"/>
</dbReference>
<dbReference type="Pfam" id="PF16344">
    <property type="entry name" value="FecR_C"/>
    <property type="match status" value="1"/>
</dbReference>
<dbReference type="PIRSF" id="PIRSF018266">
    <property type="entry name" value="FecR"/>
    <property type="match status" value="1"/>
</dbReference>
<evidence type="ECO:0000313" key="4">
    <source>
        <dbReference type="EMBL" id="SHG39524.1"/>
    </source>
</evidence>
<accession>A0A1M5JG27</accession>
<dbReference type="Proteomes" id="UP000184212">
    <property type="component" value="Unassembled WGS sequence"/>
</dbReference>
<organism evidence="4 5">
    <name type="scientific">Chryseolinea serpens</name>
    <dbReference type="NCBI Taxonomy" id="947013"/>
    <lineage>
        <taxon>Bacteria</taxon>
        <taxon>Pseudomonadati</taxon>
        <taxon>Bacteroidota</taxon>
        <taxon>Cytophagia</taxon>
        <taxon>Cytophagales</taxon>
        <taxon>Fulvivirgaceae</taxon>
        <taxon>Chryseolinea</taxon>
    </lineage>
</organism>
<evidence type="ECO:0000256" key="1">
    <source>
        <dbReference type="SAM" id="Phobius"/>
    </source>
</evidence>
<dbReference type="GO" id="GO:0016989">
    <property type="term" value="F:sigma factor antagonist activity"/>
    <property type="evidence" value="ECO:0007669"/>
    <property type="project" value="TreeGrafter"/>
</dbReference>
<dbReference type="AlphaFoldDB" id="A0A1M5JG27"/>
<dbReference type="PANTHER" id="PTHR30273:SF2">
    <property type="entry name" value="PROTEIN FECR"/>
    <property type="match status" value="1"/>
</dbReference>
<feature type="transmembrane region" description="Helical" evidence="1">
    <location>
        <begin position="117"/>
        <end position="136"/>
    </location>
</feature>
<keyword evidence="1" id="KW-0472">Membrane</keyword>
<reference evidence="4 5" key="1">
    <citation type="submission" date="2016-11" db="EMBL/GenBank/DDBJ databases">
        <authorList>
            <person name="Jaros S."/>
            <person name="Januszkiewicz K."/>
            <person name="Wedrychowicz H."/>
        </authorList>
    </citation>
    <scope>NUCLEOTIDE SEQUENCE [LARGE SCALE GENOMIC DNA]</scope>
    <source>
        <strain evidence="4 5">DSM 24574</strain>
    </source>
</reference>
<evidence type="ECO:0000259" key="3">
    <source>
        <dbReference type="Pfam" id="PF16344"/>
    </source>
</evidence>
<dbReference type="Pfam" id="PF04773">
    <property type="entry name" value="FecR"/>
    <property type="match status" value="1"/>
</dbReference>
<gene>
    <name evidence="4" type="ORF">SAMN04488109_0036</name>
</gene>
<dbReference type="EMBL" id="FQWQ01000001">
    <property type="protein sequence ID" value="SHG39524.1"/>
    <property type="molecule type" value="Genomic_DNA"/>
</dbReference>
<protein>
    <submittedName>
        <fullName evidence="4">FecR family protein</fullName>
    </submittedName>
</protein>
<dbReference type="InterPro" id="IPR012373">
    <property type="entry name" value="Ferrdict_sens_TM"/>
</dbReference>
<dbReference type="STRING" id="947013.SAMN04488109_0036"/>
<dbReference type="InterPro" id="IPR032508">
    <property type="entry name" value="FecR_C"/>
</dbReference>
<name>A0A1M5JG27_9BACT</name>